<dbReference type="RefSeq" id="XP_022663388.1">
    <property type="nucleotide sequence ID" value="XM_022807653.1"/>
</dbReference>
<evidence type="ECO:0000313" key="2">
    <source>
        <dbReference type="Proteomes" id="UP000594260"/>
    </source>
</evidence>
<dbReference type="AlphaFoldDB" id="A0A7M7K940"/>
<name>A0A7M7K940_VARDE</name>
<dbReference type="OrthoDB" id="6502088at2759"/>
<dbReference type="Proteomes" id="UP000594260">
    <property type="component" value="Unplaced"/>
</dbReference>
<proteinExistence type="predicted"/>
<protein>
    <submittedName>
        <fullName evidence="1">Uncharacterized protein</fullName>
    </submittedName>
</protein>
<dbReference type="GeneID" id="111251243"/>
<evidence type="ECO:0000313" key="1">
    <source>
        <dbReference type="EnsemblMetazoa" id="XP_022663388"/>
    </source>
</evidence>
<dbReference type="InParanoid" id="A0A7M7K940"/>
<dbReference type="EnsemblMetazoa" id="XM_022807653">
    <property type="protein sequence ID" value="XP_022663388"/>
    <property type="gene ID" value="LOC111251243"/>
</dbReference>
<sequence>MFFVQFVNVWTYYREYNFAISIEEEYRENIVFPGVTLCIDAWLDSVRTCTYTSGKCAKSDLTYSVGLYYVQIDPDLRKFGSFPPDELFHCTMRNPSCESFKCVESMKVSYFRAPSQLCYTLDVGAYQHGIVSKCKSPWMYTLELKYRVNRSRVITFLPKNIYPLIVHSPNSTFPDALTAITLRPGTVYELSMKQAARV</sequence>
<keyword evidence="2" id="KW-1185">Reference proteome</keyword>
<reference evidence="1" key="1">
    <citation type="submission" date="2021-01" db="UniProtKB">
        <authorList>
            <consortium name="EnsemblMetazoa"/>
        </authorList>
    </citation>
    <scope>IDENTIFICATION</scope>
</reference>
<dbReference type="KEGG" id="vde:111251243"/>
<accession>A0A7M7K940</accession>
<organism evidence="1 2">
    <name type="scientific">Varroa destructor</name>
    <name type="common">Honeybee mite</name>
    <dbReference type="NCBI Taxonomy" id="109461"/>
    <lineage>
        <taxon>Eukaryota</taxon>
        <taxon>Metazoa</taxon>
        <taxon>Ecdysozoa</taxon>
        <taxon>Arthropoda</taxon>
        <taxon>Chelicerata</taxon>
        <taxon>Arachnida</taxon>
        <taxon>Acari</taxon>
        <taxon>Parasitiformes</taxon>
        <taxon>Mesostigmata</taxon>
        <taxon>Gamasina</taxon>
        <taxon>Dermanyssoidea</taxon>
        <taxon>Varroidae</taxon>
        <taxon>Varroa</taxon>
    </lineage>
</organism>
<dbReference type="OMA" id="DIRITFL"/>